<evidence type="ECO:0000256" key="1">
    <source>
        <dbReference type="SAM" id="Phobius"/>
    </source>
</evidence>
<evidence type="ECO:0000313" key="3">
    <source>
        <dbReference type="Proteomes" id="UP000030645"/>
    </source>
</evidence>
<feature type="transmembrane region" description="Helical" evidence="1">
    <location>
        <begin position="6"/>
        <end position="28"/>
    </location>
</feature>
<dbReference type="Proteomes" id="UP000030645">
    <property type="component" value="Unassembled WGS sequence"/>
</dbReference>
<name>W9RP59_9ROSA</name>
<keyword evidence="1" id="KW-1133">Transmembrane helix</keyword>
<proteinExistence type="predicted"/>
<keyword evidence="1" id="KW-0472">Membrane</keyword>
<evidence type="ECO:0000313" key="2">
    <source>
        <dbReference type="EMBL" id="EXC01165.1"/>
    </source>
</evidence>
<organism evidence="2 3">
    <name type="scientific">Morus notabilis</name>
    <dbReference type="NCBI Taxonomy" id="981085"/>
    <lineage>
        <taxon>Eukaryota</taxon>
        <taxon>Viridiplantae</taxon>
        <taxon>Streptophyta</taxon>
        <taxon>Embryophyta</taxon>
        <taxon>Tracheophyta</taxon>
        <taxon>Spermatophyta</taxon>
        <taxon>Magnoliopsida</taxon>
        <taxon>eudicotyledons</taxon>
        <taxon>Gunneridae</taxon>
        <taxon>Pentapetalae</taxon>
        <taxon>rosids</taxon>
        <taxon>fabids</taxon>
        <taxon>Rosales</taxon>
        <taxon>Moraceae</taxon>
        <taxon>Moreae</taxon>
        <taxon>Morus</taxon>
    </lineage>
</organism>
<dbReference type="EMBL" id="KE345322">
    <property type="protein sequence ID" value="EXC01165.1"/>
    <property type="molecule type" value="Genomic_DNA"/>
</dbReference>
<accession>W9RP59</accession>
<gene>
    <name evidence="2" type="ORF">L484_025541</name>
</gene>
<keyword evidence="1" id="KW-0812">Transmembrane</keyword>
<protein>
    <submittedName>
        <fullName evidence="2">Uncharacterized protein</fullName>
    </submittedName>
</protein>
<reference evidence="3" key="1">
    <citation type="submission" date="2013-01" db="EMBL/GenBank/DDBJ databases">
        <title>Draft Genome Sequence of a Mulberry Tree, Morus notabilis C.K. Schneid.</title>
        <authorList>
            <person name="He N."/>
            <person name="Zhao S."/>
        </authorList>
    </citation>
    <scope>NUCLEOTIDE SEQUENCE</scope>
</reference>
<sequence>MKDTELYLGAEVSPVFLFAIDLTGILIFSSQNEPMTSGGTLGRRAGPYAGPSKVVFSGLGSGSLNLGTSPEPAVV</sequence>
<dbReference type="AlphaFoldDB" id="W9RP59"/>
<keyword evidence="3" id="KW-1185">Reference proteome</keyword>